<dbReference type="PANTHER" id="PTHR33336">
    <property type="entry name" value="QUINOL MONOOXYGENASE YGIN-RELATED"/>
    <property type="match status" value="1"/>
</dbReference>
<reference evidence="2 3" key="1">
    <citation type="submission" date="2019-09" db="EMBL/GenBank/DDBJ databases">
        <title>Phylogeny of genus Pseudoclavibacter and closely related genus.</title>
        <authorList>
            <person name="Li Y."/>
        </authorList>
    </citation>
    <scope>NUCLEOTIDE SEQUENCE [LARGE SCALE GENOMIC DNA]</scope>
    <source>
        <strain evidence="2 3">EGI 60007</strain>
    </source>
</reference>
<dbReference type="InterPro" id="IPR007138">
    <property type="entry name" value="ABM_dom"/>
</dbReference>
<feature type="domain" description="ABM" evidence="1">
    <location>
        <begin position="2"/>
        <end position="92"/>
    </location>
</feature>
<dbReference type="EMBL" id="WBJY01000001">
    <property type="protein sequence ID" value="KAB1650012.1"/>
    <property type="molecule type" value="Genomic_DNA"/>
</dbReference>
<dbReference type="SUPFAM" id="SSF54909">
    <property type="entry name" value="Dimeric alpha+beta barrel"/>
    <property type="match status" value="1"/>
</dbReference>
<evidence type="ECO:0000313" key="2">
    <source>
        <dbReference type="EMBL" id="KAB1650012.1"/>
    </source>
</evidence>
<dbReference type="GO" id="GO:0004497">
    <property type="term" value="F:monooxygenase activity"/>
    <property type="evidence" value="ECO:0007669"/>
    <property type="project" value="UniProtKB-KW"/>
</dbReference>
<dbReference type="RefSeq" id="WP_158028596.1">
    <property type="nucleotide sequence ID" value="NZ_BMHG01000001.1"/>
</dbReference>
<gene>
    <name evidence="2" type="ORF">F8O04_07295</name>
</gene>
<dbReference type="Gene3D" id="3.30.70.100">
    <property type="match status" value="1"/>
</dbReference>
<dbReference type="InterPro" id="IPR050744">
    <property type="entry name" value="AI-2_Isomerase_LsrG"/>
</dbReference>
<dbReference type="PROSITE" id="PS51725">
    <property type="entry name" value="ABM"/>
    <property type="match status" value="1"/>
</dbReference>
<keyword evidence="2" id="KW-0560">Oxidoreductase</keyword>
<organism evidence="2 3">
    <name type="scientific">Pseudoclavibacter endophyticus</name>
    <dbReference type="NCBI Taxonomy" id="1778590"/>
    <lineage>
        <taxon>Bacteria</taxon>
        <taxon>Bacillati</taxon>
        <taxon>Actinomycetota</taxon>
        <taxon>Actinomycetes</taxon>
        <taxon>Micrococcales</taxon>
        <taxon>Microbacteriaceae</taxon>
        <taxon>Pseudoclavibacter</taxon>
    </lineage>
</organism>
<proteinExistence type="predicted"/>
<evidence type="ECO:0000259" key="1">
    <source>
        <dbReference type="PROSITE" id="PS51725"/>
    </source>
</evidence>
<dbReference type="InterPro" id="IPR011008">
    <property type="entry name" value="Dimeric_a/b-barrel"/>
</dbReference>
<keyword evidence="3" id="KW-1185">Reference proteome</keyword>
<keyword evidence="2" id="KW-0503">Monooxygenase</keyword>
<dbReference type="PANTHER" id="PTHR33336:SF3">
    <property type="entry name" value="ABM DOMAIN-CONTAINING PROTEIN"/>
    <property type="match status" value="1"/>
</dbReference>
<dbReference type="AlphaFoldDB" id="A0A6H9WGG2"/>
<evidence type="ECO:0000313" key="3">
    <source>
        <dbReference type="Proteomes" id="UP000431744"/>
    </source>
</evidence>
<dbReference type="OrthoDB" id="8452260at2"/>
<accession>A0A6H9WGG2</accession>
<comment type="caution">
    <text evidence="2">The sequence shown here is derived from an EMBL/GenBank/DDBJ whole genome shotgun (WGS) entry which is preliminary data.</text>
</comment>
<protein>
    <submittedName>
        <fullName evidence="2">Antibiotic biosynthesis monooxygenase</fullName>
    </submittedName>
</protein>
<name>A0A6H9WGG2_9MICO</name>
<dbReference type="Proteomes" id="UP000431744">
    <property type="component" value="Unassembled WGS sequence"/>
</dbReference>
<dbReference type="Pfam" id="PF03992">
    <property type="entry name" value="ABM"/>
    <property type="match status" value="1"/>
</dbReference>
<sequence>MILIVVKFETKPEYTDTFPELVRDFTEATRAEPGNKWFEWNRSLEEPNVFTLVEAFDDDGAAAHVNSDHFKQAMVHMKPLLATTPHIISRTVEGDGWDRMGELRVD</sequence>